<feature type="domain" description="Organic solvent tolerance-like N-terminal" evidence="5">
    <location>
        <begin position="32"/>
        <end position="141"/>
    </location>
</feature>
<gene>
    <name evidence="4 6" type="primary">lptA</name>
    <name evidence="6" type="ORF">HMPREF9370_2295</name>
</gene>
<dbReference type="HOGENOM" id="CLU_095993_1_0_4"/>
<evidence type="ECO:0000256" key="2">
    <source>
        <dbReference type="ARBA" id="ARBA00022729"/>
    </source>
</evidence>
<evidence type="ECO:0000259" key="5">
    <source>
        <dbReference type="Pfam" id="PF03968"/>
    </source>
</evidence>
<dbReference type="GO" id="GO:0043165">
    <property type="term" value="P:Gram-negative-bacterium-type cell outer membrane assembly"/>
    <property type="evidence" value="ECO:0007669"/>
    <property type="project" value="UniProtKB-UniRule"/>
</dbReference>
<protein>
    <recommendedName>
        <fullName evidence="4">Lipopolysaccharide export system protein LptA</fullName>
    </recommendedName>
</protein>
<dbReference type="OrthoDB" id="5294855at2"/>
<feature type="signal peptide" evidence="4">
    <location>
        <begin position="1"/>
        <end position="22"/>
    </location>
</feature>
<feature type="chain" id="PRO_5009012836" description="Lipopolysaccharide export system protein LptA" evidence="4">
    <location>
        <begin position="23"/>
        <end position="168"/>
    </location>
</feature>
<dbReference type="PANTHER" id="PTHR36504:SF1">
    <property type="entry name" value="LIPOPOLYSACCHARIDE EXPORT SYSTEM PROTEIN LPTA"/>
    <property type="match status" value="1"/>
</dbReference>
<comment type="similarity">
    <text evidence="4">Belongs to the LptA family.</text>
</comment>
<keyword evidence="2 4" id="KW-0732">Signal</keyword>
<sequence length="168" mass="17740" precursor="true">MIQKILKTAAITVILAAAPAHALESDRNKPIEIEADQGTLDQKNQTTTFSGNVIIKQGTLYIRSGSVTVSKDASGNQFMKASGNPVKFGQQLDKGGKVDGQANNVEYASDTGVVRLVGNAKVTRGGDRAEGESIVYNTRTEVYTVSGSKAVSGKSGKRVTVVIQPTQK</sequence>
<proteinExistence type="inferred from homology"/>
<keyword evidence="7" id="KW-1185">Reference proteome</keyword>
<dbReference type="GO" id="GO:0009279">
    <property type="term" value="C:cell outer membrane"/>
    <property type="evidence" value="ECO:0007669"/>
    <property type="project" value="TreeGrafter"/>
</dbReference>
<accession>G4CT85</accession>
<dbReference type="GO" id="GO:0001530">
    <property type="term" value="F:lipopolysaccharide binding"/>
    <property type="evidence" value="ECO:0007669"/>
    <property type="project" value="InterPro"/>
</dbReference>
<dbReference type="HAMAP" id="MF_01914">
    <property type="entry name" value="LPS_assembly_LptA"/>
    <property type="match status" value="1"/>
</dbReference>
<dbReference type="Pfam" id="PF03968">
    <property type="entry name" value="LptD_N"/>
    <property type="match status" value="1"/>
</dbReference>
<evidence type="ECO:0000313" key="7">
    <source>
        <dbReference type="Proteomes" id="UP000005336"/>
    </source>
</evidence>
<dbReference type="PATRIC" id="fig|1030841.3.peg.2284"/>
<organism evidence="6 7">
    <name type="scientific">Neisseria wadsworthii 9715</name>
    <dbReference type="NCBI Taxonomy" id="1030841"/>
    <lineage>
        <taxon>Bacteria</taxon>
        <taxon>Pseudomonadati</taxon>
        <taxon>Pseudomonadota</taxon>
        <taxon>Betaproteobacteria</taxon>
        <taxon>Neisseriales</taxon>
        <taxon>Neisseriaceae</taxon>
        <taxon>Neisseria</taxon>
    </lineage>
</organism>
<comment type="subcellular location">
    <subcellularLocation>
        <location evidence="4">Periplasm</location>
    </subcellularLocation>
</comment>
<dbReference type="STRING" id="1030841.HMPREF9370_2295"/>
<evidence type="ECO:0000256" key="3">
    <source>
        <dbReference type="ARBA" id="ARBA00022764"/>
    </source>
</evidence>
<dbReference type="RefSeq" id="WP_009117435.1">
    <property type="nucleotide sequence ID" value="NZ_JH165159.1"/>
</dbReference>
<dbReference type="GO" id="GO:0017089">
    <property type="term" value="F:glycolipid transfer activity"/>
    <property type="evidence" value="ECO:0007669"/>
    <property type="project" value="TreeGrafter"/>
</dbReference>
<evidence type="ECO:0000256" key="1">
    <source>
        <dbReference type="ARBA" id="ARBA00022448"/>
    </source>
</evidence>
<dbReference type="EMBL" id="AGAZ01000075">
    <property type="protein sequence ID" value="EGZ44317.1"/>
    <property type="molecule type" value="Genomic_DNA"/>
</dbReference>
<dbReference type="NCBIfam" id="TIGR03002">
    <property type="entry name" value="outer_YhbN_LptA"/>
    <property type="match status" value="1"/>
</dbReference>
<dbReference type="InterPro" id="IPR014340">
    <property type="entry name" value="LptA"/>
</dbReference>
<dbReference type="InterPro" id="IPR005653">
    <property type="entry name" value="OstA-like_N"/>
</dbReference>
<comment type="function">
    <text evidence="4">Involved in the assembly of lipopolysaccharide (LPS). Required for the translocation of LPS from the inner membrane to the outer membrane.</text>
</comment>
<comment type="caution">
    <text evidence="6">The sequence shown here is derived from an EMBL/GenBank/DDBJ whole genome shotgun (WGS) entry which is preliminary data.</text>
</comment>
<dbReference type="GO" id="GO:0015920">
    <property type="term" value="P:lipopolysaccharide transport"/>
    <property type="evidence" value="ECO:0007669"/>
    <property type="project" value="UniProtKB-UniRule"/>
</dbReference>
<keyword evidence="3 4" id="KW-0574">Periplasm</keyword>
<comment type="subunit">
    <text evidence="4">Component of the lipopolysaccharide transport and assembly complex.</text>
</comment>
<reference evidence="6 7" key="1">
    <citation type="submission" date="2011-06" db="EMBL/GenBank/DDBJ databases">
        <authorList>
            <person name="Muzny D."/>
            <person name="Qin X."/>
            <person name="Deng J."/>
            <person name="Jiang H."/>
            <person name="Liu Y."/>
            <person name="Qu J."/>
            <person name="Song X.-Z."/>
            <person name="Zhang L."/>
            <person name="Thornton R."/>
            <person name="Coyle M."/>
            <person name="Francisco L."/>
            <person name="Jackson L."/>
            <person name="Javaid M."/>
            <person name="Korchina V."/>
            <person name="Kovar C."/>
            <person name="Mata R."/>
            <person name="Mathew T."/>
            <person name="Ngo R."/>
            <person name="Nguyen L."/>
            <person name="Nguyen N."/>
            <person name="Okwuonu G."/>
            <person name="Ongeri F."/>
            <person name="Pham C."/>
            <person name="Simmons D."/>
            <person name="Wilczek-Boney K."/>
            <person name="Hale W."/>
            <person name="Jakkamsetti A."/>
            <person name="Pham P."/>
            <person name="Ruth R."/>
            <person name="San Lucas F."/>
            <person name="Warren J."/>
            <person name="Zhang J."/>
            <person name="Zhao Z."/>
            <person name="Zhou C."/>
            <person name="Zhu D."/>
            <person name="Lee S."/>
            <person name="Bess C."/>
            <person name="Blankenburg K."/>
            <person name="Forbes L."/>
            <person name="Fu Q."/>
            <person name="Gubbala S."/>
            <person name="Hirani K."/>
            <person name="Jayaseelan J.C."/>
            <person name="Lara F."/>
            <person name="Munidasa M."/>
            <person name="Palculict T."/>
            <person name="Patil S."/>
            <person name="Pu L.-L."/>
            <person name="Saada N."/>
            <person name="Tang L."/>
            <person name="Weissenberger G."/>
            <person name="Zhu Y."/>
            <person name="Hemphill L."/>
            <person name="Shang Y."/>
            <person name="Youmans B."/>
            <person name="Ayvaz T."/>
            <person name="Ross M."/>
            <person name="Santibanez J."/>
            <person name="Aqrawi P."/>
            <person name="Gross S."/>
            <person name="Joshi V."/>
            <person name="Fowler G."/>
            <person name="Nazareth L."/>
            <person name="Reid J."/>
            <person name="Worley K."/>
            <person name="Petrosino J."/>
            <person name="Highlander S."/>
            <person name="Gibbs R."/>
        </authorList>
    </citation>
    <scope>NUCLEOTIDE SEQUENCE [LARGE SCALE GENOMIC DNA]</scope>
    <source>
        <strain evidence="6 7">9715</strain>
    </source>
</reference>
<dbReference type="GO" id="GO:0030288">
    <property type="term" value="C:outer membrane-bounded periplasmic space"/>
    <property type="evidence" value="ECO:0007669"/>
    <property type="project" value="TreeGrafter"/>
</dbReference>
<name>G4CT85_9NEIS</name>
<dbReference type="AlphaFoldDB" id="G4CT85"/>
<keyword evidence="1 4" id="KW-0813">Transport</keyword>
<evidence type="ECO:0000313" key="6">
    <source>
        <dbReference type="EMBL" id="EGZ44317.1"/>
    </source>
</evidence>
<evidence type="ECO:0000256" key="4">
    <source>
        <dbReference type="HAMAP-Rule" id="MF_01914"/>
    </source>
</evidence>
<dbReference type="InterPro" id="IPR052037">
    <property type="entry name" value="LPS_export_LptA"/>
</dbReference>
<dbReference type="Gene3D" id="2.60.450.10">
    <property type="entry name" value="Lipopolysaccharide (LPS) transport protein A like domain"/>
    <property type="match status" value="1"/>
</dbReference>
<dbReference type="Proteomes" id="UP000005336">
    <property type="component" value="Unassembled WGS sequence"/>
</dbReference>
<dbReference type="PANTHER" id="PTHR36504">
    <property type="entry name" value="LIPOPOLYSACCHARIDE EXPORT SYSTEM PROTEIN LPTA"/>
    <property type="match status" value="1"/>
</dbReference>